<evidence type="ECO:0000256" key="1">
    <source>
        <dbReference type="SAM" id="MobiDB-lite"/>
    </source>
</evidence>
<dbReference type="Proteomes" id="UP000194127">
    <property type="component" value="Unassembled WGS sequence"/>
</dbReference>
<organism evidence="2 3">
    <name type="scientific">Postia placenta MAD-698-R-SB12</name>
    <dbReference type="NCBI Taxonomy" id="670580"/>
    <lineage>
        <taxon>Eukaryota</taxon>
        <taxon>Fungi</taxon>
        <taxon>Dikarya</taxon>
        <taxon>Basidiomycota</taxon>
        <taxon>Agaricomycotina</taxon>
        <taxon>Agaricomycetes</taxon>
        <taxon>Polyporales</taxon>
        <taxon>Adustoporiaceae</taxon>
        <taxon>Rhodonia</taxon>
    </lineage>
</organism>
<sequence>MGVVVNNVFIKGIINKAKERKAKEKQTKAIPVPPLRGTNPIPQTNPIAGSSRPRPDTPIVFRKVDPDWTPDTTSWMWDNPWLRQEHLLGEEWKDMGRNTHGEWFDEDQDDGIDWELFGDGEHRSNPKFDLVIYSTLCSSPLGVVVILDFLARSSGRRTVHKPSLVVYESGINTV</sequence>
<evidence type="ECO:0000313" key="3">
    <source>
        <dbReference type="Proteomes" id="UP000194127"/>
    </source>
</evidence>
<evidence type="ECO:0000313" key="2">
    <source>
        <dbReference type="EMBL" id="OSX59725.1"/>
    </source>
</evidence>
<accession>A0A1X6MTM9</accession>
<proteinExistence type="predicted"/>
<gene>
    <name evidence="2" type="ORF">POSPLADRAFT_1149570</name>
</gene>
<dbReference type="RefSeq" id="XP_024336519.1">
    <property type="nucleotide sequence ID" value="XM_024486321.1"/>
</dbReference>
<dbReference type="EMBL" id="KZ110601">
    <property type="protein sequence ID" value="OSX59725.1"/>
    <property type="molecule type" value="Genomic_DNA"/>
</dbReference>
<feature type="region of interest" description="Disordered" evidence="1">
    <location>
        <begin position="20"/>
        <end position="59"/>
    </location>
</feature>
<reference evidence="2 3" key="1">
    <citation type="submission" date="2017-04" db="EMBL/GenBank/DDBJ databases">
        <title>Genome Sequence of the Model Brown-Rot Fungus Postia placenta SB12.</title>
        <authorList>
            <consortium name="DOE Joint Genome Institute"/>
            <person name="Gaskell J."/>
            <person name="Kersten P."/>
            <person name="Larrondo L.F."/>
            <person name="Canessa P."/>
            <person name="Martinez D."/>
            <person name="Hibbett D."/>
            <person name="Schmoll M."/>
            <person name="Kubicek C.P."/>
            <person name="Martinez A.T."/>
            <person name="Yadav J."/>
            <person name="Master E."/>
            <person name="Magnuson J.K."/>
            <person name="James T."/>
            <person name="Yaver D."/>
            <person name="Berka R."/>
            <person name="Labutti K."/>
            <person name="Lipzen A."/>
            <person name="Aerts A."/>
            <person name="Barry K."/>
            <person name="Henrissat B."/>
            <person name="Blanchette R."/>
            <person name="Grigoriev I."/>
            <person name="Cullen D."/>
        </authorList>
    </citation>
    <scope>NUCLEOTIDE SEQUENCE [LARGE SCALE GENOMIC DNA]</scope>
    <source>
        <strain evidence="2 3">MAD-698-R-SB12</strain>
    </source>
</reference>
<dbReference type="AlphaFoldDB" id="A0A1X6MTM9"/>
<name>A0A1X6MTM9_9APHY</name>
<dbReference type="GeneID" id="36331270"/>
<keyword evidence="3" id="KW-1185">Reference proteome</keyword>
<protein>
    <submittedName>
        <fullName evidence="2">Uncharacterized protein</fullName>
    </submittedName>
</protein>